<sequence length="111" mass="11953">MMLGDYLALAKKAGADVHGWLAAAGPLQARALEKLAQQEDLAPARAARMAVADFSRFAGEEDWTTLISHVRVAPDPALACLGAMIDWRLAQKPCGAHDVSAHQHQVQKERA</sequence>
<organism evidence="1 2">
    <name type="scientific">Croceicoccus esteveae</name>
    <dbReference type="NCBI Taxonomy" id="3075597"/>
    <lineage>
        <taxon>Bacteria</taxon>
        <taxon>Pseudomonadati</taxon>
        <taxon>Pseudomonadota</taxon>
        <taxon>Alphaproteobacteria</taxon>
        <taxon>Sphingomonadales</taxon>
        <taxon>Erythrobacteraceae</taxon>
        <taxon>Croceicoccus</taxon>
    </lineage>
</organism>
<gene>
    <name evidence="1" type="ORF">RM533_07580</name>
</gene>
<proteinExistence type="predicted"/>
<reference evidence="1 2" key="1">
    <citation type="submission" date="2023-09" db="EMBL/GenBank/DDBJ databases">
        <authorList>
            <person name="Rey-Velasco X."/>
        </authorList>
    </citation>
    <scope>NUCLEOTIDE SEQUENCE [LARGE SCALE GENOMIC DNA]</scope>
    <source>
        <strain evidence="1 2">F390</strain>
    </source>
</reference>
<dbReference type="Proteomes" id="UP001259803">
    <property type="component" value="Unassembled WGS sequence"/>
</dbReference>
<name>A0ABU2ZI49_9SPHN</name>
<evidence type="ECO:0000313" key="1">
    <source>
        <dbReference type="EMBL" id="MDT0576046.1"/>
    </source>
</evidence>
<dbReference type="EMBL" id="JAVRHS010000005">
    <property type="protein sequence ID" value="MDT0576046.1"/>
    <property type="molecule type" value="Genomic_DNA"/>
</dbReference>
<evidence type="ECO:0000313" key="2">
    <source>
        <dbReference type="Proteomes" id="UP001259803"/>
    </source>
</evidence>
<accession>A0ABU2ZI49</accession>
<dbReference type="RefSeq" id="WP_311340627.1">
    <property type="nucleotide sequence ID" value="NZ_JAVRHS010000005.1"/>
</dbReference>
<protein>
    <submittedName>
        <fullName evidence="1">Uncharacterized protein</fullName>
    </submittedName>
</protein>
<keyword evidence="2" id="KW-1185">Reference proteome</keyword>
<comment type="caution">
    <text evidence="1">The sequence shown here is derived from an EMBL/GenBank/DDBJ whole genome shotgun (WGS) entry which is preliminary data.</text>
</comment>